<evidence type="ECO:0000313" key="2">
    <source>
        <dbReference type="EMBL" id="MBX43580.1"/>
    </source>
</evidence>
<sequence length="31" mass="3362">MLSAAGRTTPSRPRPIFSARIGSTRSRRSTS</sequence>
<name>A0A2P2NMD9_RHIMU</name>
<accession>A0A2P2NMD9</accession>
<evidence type="ECO:0000256" key="1">
    <source>
        <dbReference type="SAM" id="MobiDB-lite"/>
    </source>
</evidence>
<organism evidence="2">
    <name type="scientific">Rhizophora mucronata</name>
    <name type="common">Asiatic mangrove</name>
    <dbReference type="NCBI Taxonomy" id="61149"/>
    <lineage>
        <taxon>Eukaryota</taxon>
        <taxon>Viridiplantae</taxon>
        <taxon>Streptophyta</taxon>
        <taxon>Embryophyta</taxon>
        <taxon>Tracheophyta</taxon>
        <taxon>Spermatophyta</taxon>
        <taxon>Magnoliopsida</taxon>
        <taxon>eudicotyledons</taxon>
        <taxon>Gunneridae</taxon>
        <taxon>Pentapetalae</taxon>
        <taxon>rosids</taxon>
        <taxon>fabids</taxon>
        <taxon>Malpighiales</taxon>
        <taxon>Rhizophoraceae</taxon>
        <taxon>Rhizophora</taxon>
    </lineage>
</organism>
<dbReference type="EMBL" id="GGEC01063096">
    <property type="protein sequence ID" value="MBX43580.1"/>
    <property type="molecule type" value="Transcribed_RNA"/>
</dbReference>
<proteinExistence type="predicted"/>
<feature type="region of interest" description="Disordered" evidence="1">
    <location>
        <begin position="1"/>
        <end position="31"/>
    </location>
</feature>
<reference evidence="2" key="1">
    <citation type="submission" date="2018-02" db="EMBL/GenBank/DDBJ databases">
        <title>Rhizophora mucronata_Transcriptome.</title>
        <authorList>
            <person name="Meera S.P."/>
            <person name="Sreeshan A."/>
            <person name="Augustine A."/>
        </authorList>
    </citation>
    <scope>NUCLEOTIDE SEQUENCE</scope>
    <source>
        <tissue evidence="2">Leaf</tissue>
    </source>
</reference>
<dbReference type="AlphaFoldDB" id="A0A2P2NMD9"/>
<feature type="compositionally biased region" description="Polar residues" evidence="1">
    <location>
        <begin position="1"/>
        <end position="11"/>
    </location>
</feature>
<protein>
    <submittedName>
        <fullName evidence="2">Uncharacterized protein</fullName>
    </submittedName>
</protein>